<feature type="domain" description="Restriction endonuclease type II EcoRII C-terminal" evidence="1">
    <location>
        <begin position="166"/>
        <end position="333"/>
    </location>
</feature>
<dbReference type="InterPro" id="IPR038365">
    <property type="entry name" value="EcoRII_C_sf"/>
</dbReference>
<dbReference type="SUPFAM" id="SSF52980">
    <property type="entry name" value="Restriction endonuclease-like"/>
    <property type="match status" value="1"/>
</dbReference>
<dbReference type="GO" id="GO:0004519">
    <property type="term" value="F:endonuclease activity"/>
    <property type="evidence" value="ECO:0007669"/>
    <property type="project" value="UniProtKB-KW"/>
</dbReference>
<evidence type="ECO:0000259" key="1">
    <source>
        <dbReference type="Pfam" id="PF09019"/>
    </source>
</evidence>
<keyword evidence="2" id="KW-0540">Nuclease</keyword>
<evidence type="ECO:0000313" key="2">
    <source>
        <dbReference type="EMBL" id="GGN51420.1"/>
    </source>
</evidence>
<proteinExistence type="predicted"/>
<keyword evidence="2" id="KW-0378">Hydrolase</keyword>
<dbReference type="Pfam" id="PF09019">
    <property type="entry name" value="EcoRII-C"/>
    <property type="match status" value="1"/>
</dbReference>
<evidence type="ECO:0000313" key="3">
    <source>
        <dbReference type="Proteomes" id="UP000605099"/>
    </source>
</evidence>
<dbReference type="Gene3D" id="3.40.91.80">
    <property type="match status" value="1"/>
</dbReference>
<dbReference type="InterPro" id="IPR011335">
    <property type="entry name" value="Restrct_endonuc-II-like"/>
</dbReference>
<dbReference type="EMBL" id="BMLK01000010">
    <property type="protein sequence ID" value="GGN51420.1"/>
    <property type="molecule type" value="Genomic_DNA"/>
</dbReference>
<name>A0ABQ2JMA0_9SPHN</name>
<protein>
    <submittedName>
        <fullName evidence="2">Type II restriction endonuclease</fullName>
    </submittedName>
</protein>
<keyword evidence="3" id="KW-1185">Reference proteome</keyword>
<sequence length="342" mass="39098">MSEEGRLSWYDSRANDPRRSAEWRLYYQSNPVTELMQPGDSMFVARRPDSHILFIVTPDGTDIQSQLVWLFGLAEQPGLDFEQREITRDNSGEVDFAARYILDELGIEAAEPEADMLDGLIERFGLKFPKTRIFSELARSSLPDVSSLDDPDHALLAWMEREELMFRRLERRIVAERIANGFAGPEGADVEGFLKFSLSVQNTRKSRVGLALENHLEAVFTAYDLRYARGAETENKNKPDFLFPGQQEYLNPDFPAARLTMLGSKSTLKDRWRQVLSEAERIAVKHLLTLSPGLSENQTTEMQAKSLQLVVPERLHQTYRPAQQDWLMNVRGFLGLVQGRQC</sequence>
<organism evidence="2 3">
    <name type="scientific">Novosphingobium indicum</name>
    <dbReference type="NCBI Taxonomy" id="462949"/>
    <lineage>
        <taxon>Bacteria</taxon>
        <taxon>Pseudomonadati</taxon>
        <taxon>Pseudomonadota</taxon>
        <taxon>Alphaproteobacteria</taxon>
        <taxon>Sphingomonadales</taxon>
        <taxon>Sphingomonadaceae</taxon>
        <taxon>Novosphingobium</taxon>
    </lineage>
</organism>
<comment type="caution">
    <text evidence="2">The sequence shown here is derived from an EMBL/GenBank/DDBJ whole genome shotgun (WGS) entry which is preliminary data.</text>
</comment>
<dbReference type="InterPro" id="IPR015109">
    <property type="entry name" value="Restrct_endonuc_II_EcoRII_C"/>
</dbReference>
<accession>A0ABQ2JMA0</accession>
<dbReference type="Proteomes" id="UP000605099">
    <property type="component" value="Unassembled WGS sequence"/>
</dbReference>
<keyword evidence="2" id="KW-0255">Endonuclease</keyword>
<gene>
    <name evidence="2" type="ORF">GCM10011349_23990</name>
</gene>
<reference evidence="3" key="1">
    <citation type="journal article" date="2019" name="Int. J. Syst. Evol. Microbiol.">
        <title>The Global Catalogue of Microorganisms (GCM) 10K type strain sequencing project: providing services to taxonomists for standard genome sequencing and annotation.</title>
        <authorList>
            <consortium name="The Broad Institute Genomics Platform"/>
            <consortium name="The Broad Institute Genome Sequencing Center for Infectious Disease"/>
            <person name="Wu L."/>
            <person name="Ma J."/>
        </authorList>
    </citation>
    <scope>NUCLEOTIDE SEQUENCE [LARGE SCALE GENOMIC DNA]</scope>
    <source>
        <strain evidence="3">CGMCC 1.6784</strain>
    </source>
</reference>